<keyword evidence="5" id="KW-0812">Transmembrane</keyword>
<feature type="transmembrane region" description="Helical" evidence="5">
    <location>
        <begin position="119"/>
        <end position="139"/>
    </location>
</feature>
<dbReference type="GO" id="GO:0046872">
    <property type="term" value="F:metal ion binding"/>
    <property type="evidence" value="ECO:0007669"/>
    <property type="project" value="UniProtKB-KW"/>
</dbReference>
<evidence type="ECO:0000313" key="7">
    <source>
        <dbReference type="EMBL" id="OQW54761.1"/>
    </source>
</evidence>
<proteinExistence type="predicted"/>
<feature type="transmembrane region" description="Helical" evidence="5">
    <location>
        <begin position="253"/>
        <end position="272"/>
    </location>
</feature>
<evidence type="ECO:0000313" key="8">
    <source>
        <dbReference type="Proteomes" id="UP000192872"/>
    </source>
</evidence>
<keyword evidence="1 4" id="KW-0349">Heme</keyword>
<keyword evidence="3 4" id="KW-0408">Iron</keyword>
<dbReference type="InterPro" id="IPR009056">
    <property type="entry name" value="Cyt_c-like_dom"/>
</dbReference>
<dbReference type="InterPro" id="IPR036909">
    <property type="entry name" value="Cyt_c-like_dom_sf"/>
</dbReference>
<dbReference type="Pfam" id="PF13442">
    <property type="entry name" value="Cytochrome_CBB3"/>
    <property type="match status" value="1"/>
</dbReference>
<dbReference type="Pfam" id="PF06181">
    <property type="entry name" value="Urate_ox_N"/>
    <property type="match status" value="1"/>
</dbReference>
<dbReference type="STRING" id="1827387.A4S15_03980"/>
<dbReference type="SUPFAM" id="SSF46626">
    <property type="entry name" value="Cytochrome c"/>
    <property type="match status" value="1"/>
</dbReference>
<feature type="transmembrane region" description="Helical" evidence="5">
    <location>
        <begin position="19"/>
        <end position="38"/>
    </location>
</feature>
<feature type="transmembrane region" description="Helical" evidence="5">
    <location>
        <begin position="89"/>
        <end position="107"/>
    </location>
</feature>
<dbReference type="Proteomes" id="UP000192872">
    <property type="component" value="Unassembled WGS sequence"/>
</dbReference>
<comment type="caution">
    <text evidence="7">The sequence shown here is derived from an EMBL/GenBank/DDBJ whole genome shotgun (WGS) entry which is preliminary data.</text>
</comment>
<feature type="transmembrane region" description="Helical" evidence="5">
    <location>
        <begin position="284"/>
        <end position="303"/>
    </location>
</feature>
<feature type="transmembrane region" description="Helical" evidence="5">
    <location>
        <begin position="151"/>
        <end position="171"/>
    </location>
</feature>
<sequence length="402" mass="44101">MMEQATAITLEWGGLLLRWLHVIAGIAWIGSSFYFIALDLSLRQRDGLPEGVSGEAWQVHGGGFYRMQKYNVAPPELPAHLTWFKWESYATLFSGWALLGWIYYLQADLFLIDPSVRSISPWLAAVIGFGSLIIGYVIYDRLCRLWRGNDTALALIGLVALVAAAYGYQQVFGPRGAFIHAGALIGTIMSLSVMHVIIPNQRIVIANLMAGRVPDASYGKAAKQRSLHNNYLTLPVVFLMLSSHSPLSYSSPYAALVVGFVILAGTAIRHFFNEGHAGRRQPWWAWGVAGMAMAMAIALSLAGPLKAASNERAGADEEQNPLFIEAVSIIQTRCAMCHGAEPLWPGMVVAPKAVRLDTPAEIARHARQIYVQSVLTRAMPPNNISEVTAEERQMLAAWIASR</sequence>
<reference evidence="7 8" key="1">
    <citation type="journal article" date="2017" name="Water Res.">
        <title>Comammox in drinking water systems.</title>
        <authorList>
            <person name="Wang Y."/>
            <person name="Ma L."/>
            <person name="Mao Y."/>
            <person name="Jiang X."/>
            <person name="Xia Y."/>
            <person name="Yu K."/>
            <person name="Li B."/>
            <person name="Zhang T."/>
        </authorList>
    </citation>
    <scope>NUCLEOTIDE SEQUENCE [LARGE SCALE GENOMIC DNA]</scope>
    <source>
        <strain evidence="7">SG_bin8</strain>
    </source>
</reference>
<dbReference type="GO" id="GO:0020037">
    <property type="term" value="F:heme binding"/>
    <property type="evidence" value="ECO:0007669"/>
    <property type="project" value="InterPro"/>
</dbReference>
<protein>
    <submittedName>
        <fullName evidence="7">Cysteine desulfurase</fullName>
    </submittedName>
</protein>
<evidence type="ECO:0000256" key="5">
    <source>
        <dbReference type="SAM" id="Phobius"/>
    </source>
</evidence>
<gene>
    <name evidence="7" type="ORF">A4S15_03980</name>
</gene>
<dbReference type="InterPro" id="IPR010389">
    <property type="entry name" value="Urate_ox_N"/>
</dbReference>
<evidence type="ECO:0000256" key="2">
    <source>
        <dbReference type="ARBA" id="ARBA00022723"/>
    </source>
</evidence>
<feature type="transmembrane region" description="Helical" evidence="5">
    <location>
        <begin position="177"/>
        <end position="198"/>
    </location>
</feature>
<evidence type="ECO:0000256" key="1">
    <source>
        <dbReference type="ARBA" id="ARBA00022617"/>
    </source>
</evidence>
<evidence type="ECO:0000256" key="3">
    <source>
        <dbReference type="ARBA" id="ARBA00023004"/>
    </source>
</evidence>
<dbReference type="PROSITE" id="PS51007">
    <property type="entry name" value="CYTC"/>
    <property type="match status" value="1"/>
</dbReference>
<dbReference type="AlphaFoldDB" id="A0A1W9I5L1"/>
<name>A0A1W9I5L1_9HYPH</name>
<feature type="domain" description="Cytochrome c" evidence="6">
    <location>
        <begin position="314"/>
        <end position="402"/>
    </location>
</feature>
<dbReference type="GO" id="GO:0009055">
    <property type="term" value="F:electron transfer activity"/>
    <property type="evidence" value="ECO:0007669"/>
    <property type="project" value="InterPro"/>
</dbReference>
<evidence type="ECO:0000256" key="4">
    <source>
        <dbReference type="PROSITE-ProRule" id="PRU00433"/>
    </source>
</evidence>
<keyword evidence="5" id="KW-0472">Membrane</keyword>
<keyword evidence="2 4" id="KW-0479">Metal-binding</keyword>
<dbReference type="EMBL" id="LWDL01000001">
    <property type="protein sequence ID" value="OQW54761.1"/>
    <property type="molecule type" value="Genomic_DNA"/>
</dbReference>
<accession>A0A1W9I5L1</accession>
<organism evidence="7 8">
    <name type="scientific">Candidatus Raskinella chloraquaticus</name>
    <dbReference type="NCBI Taxonomy" id="1951219"/>
    <lineage>
        <taxon>Bacteria</taxon>
        <taxon>Pseudomonadati</taxon>
        <taxon>Pseudomonadota</taxon>
        <taxon>Alphaproteobacteria</taxon>
        <taxon>Hyphomicrobiales</taxon>
        <taxon>Phreatobacteraceae</taxon>
        <taxon>Candidatus Raskinella</taxon>
    </lineage>
</organism>
<keyword evidence="5" id="KW-1133">Transmembrane helix</keyword>
<evidence type="ECO:0000259" key="6">
    <source>
        <dbReference type="PROSITE" id="PS51007"/>
    </source>
</evidence>